<protein>
    <recommendedName>
        <fullName evidence="6">RING-type domain-containing protein</fullName>
    </recommendedName>
</protein>
<dbReference type="PANTHER" id="PTHR47094">
    <property type="entry name" value="ELFLESS, ISOFORM B"/>
    <property type="match status" value="1"/>
</dbReference>
<dbReference type="SMART" id="SM00184">
    <property type="entry name" value="RING"/>
    <property type="match status" value="1"/>
</dbReference>
<keyword evidence="2 4" id="KW-0863">Zinc-finger</keyword>
<dbReference type="Proteomes" id="UP001642360">
    <property type="component" value="Unassembled WGS sequence"/>
</dbReference>
<dbReference type="SUPFAM" id="SSF57850">
    <property type="entry name" value="RING/U-box"/>
    <property type="match status" value="1"/>
</dbReference>
<keyword evidence="8" id="KW-1185">Reference proteome</keyword>
<dbReference type="Gene3D" id="3.30.40.10">
    <property type="entry name" value="Zinc/RING finger domain, C3HC4 (zinc finger)"/>
    <property type="match status" value="1"/>
</dbReference>
<evidence type="ECO:0000256" key="2">
    <source>
        <dbReference type="ARBA" id="ARBA00022771"/>
    </source>
</evidence>
<feature type="region of interest" description="Disordered" evidence="5">
    <location>
        <begin position="31"/>
        <end position="53"/>
    </location>
</feature>
<name>A0ABC8T5X1_9AQUA</name>
<evidence type="ECO:0000313" key="7">
    <source>
        <dbReference type="EMBL" id="CAK9163440.1"/>
    </source>
</evidence>
<dbReference type="InterPro" id="IPR049627">
    <property type="entry name" value="SLX8"/>
</dbReference>
<evidence type="ECO:0000256" key="3">
    <source>
        <dbReference type="ARBA" id="ARBA00022833"/>
    </source>
</evidence>
<evidence type="ECO:0000256" key="5">
    <source>
        <dbReference type="SAM" id="MobiDB-lite"/>
    </source>
</evidence>
<evidence type="ECO:0000313" key="8">
    <source>
        <dbReference type="Proteomes" id="UP001642360"/>
    </source>
</evidence>
<dbReference type="InterPro" id="IPR017907">
    <property type="entry name" value="Znf_RING_CS"/>
</dbReference>
<keyword evidence="1" id="KW-0479">Metal-binding</keyword>
<evidence type="ECO:0000256" key="1">
    <source>
        <dbReference type="ARBA" id="ARBA00022723"/>
    </source>
</evidence>
<accession>A0ABC8T5X1</accession>
<keyword evidence="3" id="KW-0862">Zinc</keyword>
<dbReference type="PROSITE" id="PS50089">
    <property type="entry name" value="ZF_RING_2"/>
    <property type="match status" value="1"/>
</dbReference>
<evidence type="ECO:0000256" key="4">
    <source>
        <dbReference type="PROSITE-ProRule" id="PRU00175"/>
    </source>
</evidence>
<comment type="caution">
    <text evidence="7">The sequence shown here is derived from an EMBL/GenBank/DDBJ whole genome shotgun (WGS) entry which is preliminary data.</text>
</comment>
<dbReference type="PANTHER" id="PTHR47094:SF1">
    <property type="entry name" value="RING-TYPE E3 UBIQUITIN TRANSFERASE"/>
    <property type="match status" value="1"/>
</dbReference>
<gene>
    <name evidence="7" type="ORF">ILEXP_LOCUS32487</name>
</gene>
<dbReference type="GO" id="GO:0008270">
    <property type="term" value="F:zinc ion binding"/>
    <property type="evidence" value="ECO:0007669"/>
    <property type="project" value="UniProtKB-KW"/>
</dbReference>
<dbReference type="EMBL" id="CAUOFW020004036">
    <property type="protein sequence ID" value="CAK9163440.1"/>
    <property type="molecule type" value="Genomic_DNA"/>
</dbReference>
<dbReference type="PROSITE" id="PS00518">
    <property type="entry name" value="ZF_RING_1"/>
    <property type="match status" value="1"/>
</dbReference>
<dbReference type="InterPro" id="IPR013083">
    <property type="entry name" value="Znf_RING/FYVE/PHD"/>
</dbReference>
<feature type="compositionally biased region" description="Basic and acidic residues" evidence="5">
    <location>
        <begin position="34"/>
        <end position="43"/>
    </location>
</feature>
<dbReference type="Pfam" id="PF13923">
    <property type="entry name" value="zf-C3HC4_2"/>
    <property type="match status" value="1"/>
</dbReference>
<sequence>MSMRELRATPITYTRNSRRRKVALDLDLNVLPPSEHRDQERTSVHGGPHDVQAGQQDINLLPAAIDLEVLDDDVIISSPRAFAEAKNNSRRNHERTVVVDVDSGSSELLAEEVLLSLGQRVLQSEEWSSRLTLNNRHKRRRGSANQTIINCDHYINLEGSSNYMKENARNVASPPPPPPKEPTFNCPVCMGPLVEEMSTKCGHIFCKVCIKASIASQRKCPTCRRKVTMKDTIRVYLPAAS</sequence>
<feature type="domain" description="RING-type" evidence="6">
    <location>
        <begin position="186"/>
        <end position="224"/>
    </location>
</feature>
<organism evidence="7 8">
    <name type="scientific">Ilex paraguariensis</name>
    <name type="common">yerba mate</name>
    <dbReference type="NCBI Taxonomy" id="185542"/>
    <lineage>
        <taxon>Eukaryota</taxon>
        <taxon>Viridiplantae</taxon>
        <taxon>Streptophyta</taxon>
        <taxon>Embryophyta</taxon>
        <taxon>Tracheophyta</taxon>
        <taxon>Spermatophyta</taxon>
        <taxon>Magnoliopsida</taxon>
        <taxon>eudicotyledons</taxon>
        <taxon>Gunneridae</taxon>
        <taxon>Pentapetalae</taxon>
        <taxon>asterids</taxon>
        <taxon>campanulids</taxon>
        <taxon>Aquifoliales</taxon>
        <taxon>Aquifoliaceae</taxon>
        <taxon>Ilex</taxon>
    </lineage>
</organism>
<reference evidence="7 8" key="1">
    <citation type="submission" date="2024-02" db="EMBL/GenBank/DDBJ databases">
        <authorList>
            <person name="Vignale AGUSTIN F."/>
            <person name="Sosa J E."/>
            <person name="Modenutti C."/>
        </authorList>
    </citation>
    <scope>NUCLEOTIDE SEQUENCE [LARGE SCALE GENOMIC DNA]</scope>
</reference>
<evidence type="ECO:0000259" key="6">
    <source>
        <dbReference type="PROSITE" id="PS50089"/>
    </source>
</evidence>
<proteinExistence type="predicted"/>
<dbReference type="InterPro" id="IPR001841">
    <property type="entry name" value="Znf_RING"/>
</dbReference>
<dbReference type="AlphaFoldDB" id="A0ABC8T5X1"/>